<evidence type="ECO:0000256" key="1">
    <source>
        <dbReference type="ARBA" id="ARBA00004141"/>
    </source>
</evidence>
<evidence type="ECO:0000256" key="2">
    <source>
        <dbReference type="ARBA" id="ARBA00022448"/>
    </source>
</evidence>
<dbReference type="AlphaFoldDB" id="A0ABD3SGL4"/>
<feature type="signal peptide" evidence="8">
    <location>
        <begin position="1"/>
        <end position="23"/>
    </location>
</feature>
<dbReference type="InterPro" id="IPR044880">
    <property type="entry name" value="NCX_ion-bd_dom_sf"/>
</dbReference>
<feature type="domain" description="Sodium/calcium exchanger membrane region" evidence="9">
    <location>
        <begin position="489"/>
        <end position="640"/>
    </location>
</feature>
<evidence type="ECO:0000256" key="5">
    <source>
        <dbReference type="ARBA" id="ARBA00023136"/>
    </source>
</evidence>
<evidence type="ECO:0000256" key="8">
    <source>
        <dbReference type="SAM" id="SignalP"/>
    </source>
</evidence>
<dbReference type="Gene3D" id="1.20.1420.30">
    <property type="entry name" value="NCX, central ion-binding region"/>
    <property type="match status" value="2"/>
</dbReference>
<feature type="transmembrane region" description="Helical" evidence="7">
    <location>
        <begin position="490"/>
        <end position="514"/>
    </location>
</feature>
<feature type="domain" description="Sodium/calcium exchanger membrane region" evidence="9">
    <location>
        <begin position="10"/>
        <end position="177"/>
    </location>
</feature>
<accession>A0ABD3SGL4</accession>
<dbReference type="Pfam" id="PF01699">
    <property type="entry name" value="Na_Ca_ex"/>
    <property type="match status" value="2"/>
</dbReference>
<feature type="transmembrane region" description="Helical" evidence="7">
    <location>
        <begin position="410"/>
        <end position="428"/>
    </location>
</feature>
<keyword evidence="11" id="KW-1185">Reference proteome</keyword>
<feature type="region of interest" description="Disordered" evidence="6">
    <location>
        <begin position="262"/>
        <end position="295"/>
    </location>
</feature>
<evidence type="ECO:0000313" key="11">
    <source>
        <dbReference type="Proteomes" id="UP001530377"/>
    </source>
</evidence>
<feature type="compositionally biased region" description="Gly residues" evidence="6">
    <location>
        <begin position="279"/>
        <end position="290"/>
    </location>
</feature>
<proteinExistence type="predicted"/>
<feature type="chain" id="PRO_5044798174" description="Sodium/calcium exchanger membrane region domain-containing protein" evidence="8">
    <location>
        <begin position="24"/>
        <end position="646"/>
    </location>
</feature>
<keyword evidence="3 7" id="KW-0812">Transmembrane</keyword>
<dbReference type="PANTHER" id="PTHR12266:SF0">
    <property type="entry name" value="MITOCHONDRIAL SODIUM_CALCIUM EXCHANGER PROTEIN"/>
    <property type="match status" value="1"/>
</dbReference>
<dbReference type="InterPro" id="IPR051359">
    <property type="entry name" value="CaCA_antiporter"/>
</dbReference>
<keyword evidence="5 7" id="KW-0472">Membrane</keyword>
<keyword evidence="8" id="KW-0732">Signal</keyword>
<reference evidence="10 11" key="1">
    <citation type="submission" date="2024-10" db="EMBL/GenBank/DDBJ databases">
        <title>Updated reference genomes for cyclostephanoid diatoms.</title>
        <authorList>
            <person name="Roberts W.R."/>
            <person name="Alverson A.J."/>
        </authorList>
    </citation>
    <scope>NUCLEOTIDE SEQUENCE [LARGE SCALE GENOMIC DNA]</scope>
    <source>
        <strain evidence="10 11">AJA228-03</strain>
    </source>
</reference>
<organism evidence="10 11">
    <name type="scientific">Cyclostephanos tholiformis</name>
    <dbReference type="NCBI Taxonomy" id="382380"/>
    <lineage>
        <taxon>Eukaryota</taxon>
        <taxon>Sar</taxon>
        <taxon>Stramenopiles</taxon>
        <taxon>Ochrophyta</taxon>
        <taxon>Bacillariophyta</taxon>
        <taxon>Coscinodiscophyceae</taxon>
        <taxon>Thalassiosirophycidae</taxon>
        <taxon>Stephanodiscales</taxon>
        <taxon>Stephanodiscaceae</taxon>
        <taxon>Cyclostephanos</taxon>
    </lineage>
</organism>
<evidence type="ECO:0000256" key="3">
    <source>
        <dbReference type="ARBA" id="ARBA00022692"/>
    </source>
</evidence>
<evidence type="ECO:0000313" key="10">
    <source>
        <dbReference type="EMBL" id="KAL3823649.1"/>
    </source>
</evidence>
<dbReference type="PANTHER" id="PTHR12266">
    <property type="entry name" value="NA+/CA2+ K+ INDEPENDENT EXCHANGER"/>
    <property type="match status" value="1"/>
</dbReference>
<evidence type="ECO:0000256" key="6">
    <source>
        <dbReference type="SAM" id="MobiDB-lite"/>
    </source>
</evidence>
<name>A0ABD3SGL4_9STRA</name>
<gene>
    <name evidence="10" type="ORF">ACHAXA_009754</name>
</gene>
<feature type="compositionally biased region" description="Gly residues" evidence="6">
    <location>
        <begin position="220"/>
        <end position="234"/>
    </location>
</feature>
<protein>
    <recommendedName>
        <fullName evidence="9">Sodium/calcium exchanger membrane region domain-containing protein</fullName>
    </recommendedName>
</protein>
<evidence type="ECO:0000256" key="7">
    <source>
        <dbReference type="SAM" id="Phobius"/>
    </source>
</evidence>
<comment type="caution">
    <text evidence="10">The sequence shown here is derived from an EMBL/GenBank/DDBJ whole genome shotgun (WGS) entry which is preliminary data.</text>
</comment>
<feature type="transmembrane region" description="Helical" evidence="7">
    <location>
        <begin position="99"/>
        <end position="122"/>
    </location>
</feature>
<dbReference type="InterPro" id="IPR004837">
    <property type="entry name" value="NaCa_Exmemb"/>
</dbReference>
<feature type="transmembrane region" description="Helical" evidence="7">
    <location>
        <begin position="595"/>
        <end position="616"/>
    </location>
</feature>
<evidence type="ECO:0000256" key="4">
    <source>
        <dbReference type="ARBA" id="ARBA00022989"/>
    </source>
</evidence>
<dbReference type="EMBL" id="JALLPB020000032">
    <property type="protein sequence ID" value="KAL3823649.1"/>
    <property type="molecule type" value="Genomic_DNA"/>
</dbReference>
<feature type="transmembrane region" description="Helical" evidence="7">
    <location>
        <begin position="553"/>
        <end position="575"/>
    </location>
</feature>
<feature type="transmembrane region" description="Helical" evidence="7">
    <location>
        <begin position="134"/>
        <end position="152"/>
    </location>
</feature>
<dbReference type="Proteomes" id="UP001530377">
    <property type="component" value="Unassembled WGS sequence"/>
</dbReference>
<evidence type="ECO:0000259" key="9">
    <source>
        <dbReference type="Pfam" id="PF01699"/>
    </source>
</evidence>
<feature type="transmembrane region" description="Helical" evidence="7">
    <location>
        <begin position="164"/>
        <end position="182"/>
    </location>
</feature>
<feature type="transmembrane region" description="Helical" evidence="7">
    <location>
        <begin position="623"/>
        <end position="640"/>
    </location>
</feature>
<comment type="subcellular location">
    <subcellularLocation>
        <location evidence="1">Membrane</location>
        <topology evidence="1">Multi-pass membrane protein</topology>
    </subcellularLocation>
</comment>
<sequence>MTLLPPILLVYLMLLFRLLATTADSFLSPPLESFSFELGLPPRFAGATLLALGNGSPDLGSTVNSISLWNEANANANRQAADLALGGGYNNELHREEGWTMSLGSLAGGGMFVGTIVCGLLIRSCDGITCRVSFLRDVTMYALSVCVVWSTLEAGRVDRTDVASFFGMYLGYITIVLTSDLYHRRVTLRRLREEKRKRRRSLVEGARRFSRRLSGTLGLGSFGAEGENDAGGVGPSSPPPPSSSAMAAMDIAEIDTTAHAVPSDETTPLMQNAPHCRRGGGGGGGGGGGSTPQLGDVLELSEEADEGGDDYGRGENDQTRLSWREYSPTIEPDDESVIADVGVARKMGGRLFVDAYDELRHNCITYTREILQDEYSFFERVMALLELPFVALRTVSFAGMTIPVPSEDNYCRPAVSLSITFAPFWFIWYSNMSAIPAFAYCVISLIVGLCVLRYADDEKLPLFASHSYFGVDPFILPIHSPMRRKVPMSLYGFFIAATWIDKIAEALVGLLQFAGTISRIPSTILGLTVLSWGNSMGDLSANLAMARKGMPDMATTGCFAGPSFNLLVGTGLGFLNLQYELGRSTISPVSITPSIRVGFVFVIVNCMSIVIAGYLLGWRLPRSYSFFLFALYILFISFSIERAVCR</sequence>
<keyword evidence="2" id="KW-0813">Transport</keyword>
<dbReference type="GO" id="GO:0016020">
    <property type="term" value="C:membrane"/>
    <property type="evidence" value="ECO:0007669"/>
    <property type="project" value="UniProtKB-SubCell"/>
</dbReference>
<keyword evidence="4 7" id="KW-1133">Transmembrane helix</keyword>
<feature type="region of interest" description="Disordered" evidence="6">
    <location>
        <begin position="220"/>
        <end position="245"/>
    </location>
</feature>
<feature type="transmembrane region" description="Helical" evidence="7">
    <location>
        <begin position="434"/>
        <end position="455"/>
    </location>
</feature>